<dbReference type="AlphaFoldDB" id="A0A438HZN6"/>
<accession>A0A438HZN6</accession>
<evidence type="ECO:0000313" key="1">
    <source>
        <dbReference type="EMBL" id="RVW89926.1"/>
    </source>
</evidence>
<name>A0A438HZN6_VITVI</name>
<dbReference type="OrthoDB" id="1364464at2759"/>
<evidence type="ECO:0000313" key="2">
    <source>
        <dbReference type="Proteomes" id="UP000288805"/>
    </source>
</evidence>
<dbReference type="PANTHER" id="PTHR34569:SF17">
    <property type="entry name" value="UBIQUITIN-PROTEIN LIGASE ARKADIA-A, PUTATIVE-RELATED"/>
    <property type="match status" value="1"/>
</dbReference>
<comment type="caution">
    <text evidence="1">The sequence shown here is derived from an EMBL/GenBank/DDBJ whole genome shotgun (WGS) entry which is preliminary data.</text>
</comment>
<dbReference type="Proteomes" id="UP000288805">
    <property type="component" value="Unassembled WGS sequence"/>
</dbReference>
<dbReference type="PANTHER" id="PTHR34569">
    <property type="entry name" value="EXPRESSED PROTEIN"/>
    <property type="match status" value="1"/>
</dbReference>
<sequence>MMMETELHSLEETLPAAISKLKRHSSIIRDGEESDALVKYTSLKDVILNSPRYNSYEGNAFDSTNISIRNQLVKHAASAYLQSAAVLSSRNQNCLVRMWRRMKNNATLRSCWFVYIRNPLGACFQPICRFLGWTIHEIGRFWTRRITIA</sequence>
<gene>
    <name evidence="1" type="ORF">CK203_036558</name>
</gene>
<reference evidence="1 2" key="1">
    <citation type="journal article" date="2018" name="PLoS Genet.">
        <title>Population sequencing reveals clonal diversity and ancestral inbreeding in the grapevine cultivar Chardonnay.</title>
        <authorList>
            <person name="Roach M.J."/>
            <person name="Johnson D.L."/>
            <person name="Bohlmann J."/>
            <person name="van Vuuren H.J."/>
            <person name="Jones S.J."/>
            <person name="Pretorius I.S."/>
            <person name="Schmidt S.A."/>
            <person name="Borneman A.R."/>
        </authorList>
    </citation>
    <scope>NUCLEOTIDE SEQUENCE [LARGE SCALE GENOMIC DNA]</scope>
    <source>
        <strain evidence="2">cv. Chardonnay</strain>
        <tissue evidence="1">Leaf</tissue>
    </source>
</reference>
<organism evidence="1 2">
    <name type="scientific">Vitis vinifera</name>
    <name type="common">Grape</name>
    <dbReference type="NCBI Taxonomy" id="29760"/>
    <lineage>
        <taxon>Eukaryota</taxon>
        <taxon>Viridiplantae</taxon>
        <taxon>Streptophyta</taxon>
        <taxon>Embryophyta</taxon>
        <taxon>Tracheophyta</taxon>
        <taxon>Spermatophyta</taxon>
        <taxon>Magnoliopsida</taxon>
        <taxon>eudicotyledons</taxon>
        <taxon>Gunneridae</taxon>
        <taxon>Pentapetalae</taxon>
        <taxon>rosids</taxon>
        <taxon>Vitales</taxon>
        <taxon>Vitaceae</taxon>
        <taxon>Viteae</taxon>
        <taxon>Vitis</taxon>
    </lineage>
</organism>
<proteinExistence type="predicted"/>
<protein>
    <submittedName>
        <fullName evidence="1">Uncharacterized protein</fullName>
    </submittedName>
</protein>
<dbReference type="EMBL" id="QGNW01000159">
    <property type="protein sequence ID" value="RVW89926.1"/>
    <property type="molecule type" value="Genomic_DNA"/>
</dbReference>